<dbReference type="PANTHER" id="PTHR34861:SF10">
    <property type="entry name" value="CYCLASE"/>
    <property type="match status" value="1"/>
</dbReference>
<protein>
    <submittedName>
        <fullName evidence="2">Cyclase family protein</fullName>
    </submittedName>
</protein>
<dbReference type="SUPFAM" id="SSF102198">
    <property type="entry name" value="Putative cyclase"/>
    <property type="match status" value="1"/>
</dbReference>
<reference evidence="2" key="1">
    <citation type="submission" date="2020-12" db="EMBL/GenBank/DDBJ databases">
        <title>Prauserella sp. ASG 168, a novel actinomycete isolated from cave rock.</title>
        <authorList>
            <person name="Suriyachadkun C."/>
        </authorList>
    </citation>
    <scope>NUCLEOTIDE SEQUENCE</scope>
    <source>
        <strain evidence="2">ASG 168</strain>
    </source>
</reference>
<dbReference type="EMBL" id="JAENJH010000006">
    <property type="protein sequence ID" value="MBK1787093.1"/>
    <property type="molecule type" value="Genomic_DNA"/>
</dbReference>
<keyword evidence="3" id="KW-1185">Reference proteome</keyword>
<dbReference type="AlphaFoldDB" id="A0A934V7U9"/>
<evidence type="ECO:0000256" key="1">
    <source>
        <dbReference type="SAM" id="MobiDB-lite"/>
    </source>
</evidence>
<dbReference type="InterPro" id="IPR037175">
    <property type="entry name" value="KFase_sf"/>
</dbReference>
<evidence type="ECO:0000313" key="2">
    <source>
        <dbReference type="EMBL" id="MBK1787093.1"/>
    </source>
</evidence>
<dbReference type="Proteomes" id="UP000635245">
    <property type="component" value="Unassembled WGS sequence"/>
</dbReference>
<organism evidence="2 3">
    <name type="scientific">Prauserella cavernicola</name>
    <dbReference type="NCBI Taxonomy" id="2800127"/>
    <lineage>
        <taxon>Bacteria</taxon>
        <taxon>Bacillati</taxon>
        <taxon>Actinomycetota</taxon>
        <taxon>Actinomycetes</taxon>
        <taxon>Pseudonocardiales</taxon>
        <taxon>Pseudonocardiaceae</taxon>
        <taxon>Prauserella</taxon>
    </lineage>
</organism>
<comment type="caution">
    <text evidence="2">The sequence shown here is derived from an EMBL/GenBank/DDBJ whole genome shotgun (WGS) entry which is preliminary data.</text>
</comment>
<evidence type="ECO:0000313" key="3">
    <source>
        <dbReference type="Proteomes" id="UP000635245"/>
    </source>
</evidence>
<accession>A0A934V7U9</accession>
<dbReference type="Gene3D" id="3.50.30.50">
    <property type="entry name" value="Putative cyclase"/>
    <property type="match status" value="1"/>
</dbReference>
<gene>
    <name evidence="2" type="ORF">JHE00_22440</name>
</gene>
<proteinExistence type="predicted"/>
<name>A0A934V7U9_9PSEU</name>
<dbReference type="InterPro" id="IPR007325">
    <property type="entry name" value="KFase/CYL"/>
</dbReference>
<dbReference type="Pfam" id="PF04199">
    <property type="entry name" value="Cyclase"/>
    <property type="match status" value="1"/>
</dbReference>
<dbReference type="RefSeq" id="WP_200321353.1">
    <property type="nucleotide sequence ID" value="NZ_JAENJH010000006.1"/>
</dbReference>
<feature type="region of interest" description="Disordered" evidence="1">
    <location>
        <begin position="59"/>
        <end position="79"/>
    </location>
</feature>
<dbReference type="GO" id="GO:0019441">
    <property type="term" value="P:L-tryptophan catabolic process to kynurenine"/>
    <property type="evidence" value="ECO:0007669"/>
    <property type="project" value="InterPro"/>
</dbReference>
<dbReference type="GO" id="GO:0004061">
    <property type="term" value="F:arylformamidase activity"/>
    <property type="evidence" value="ECO:0007669"/>
    <property type="project" value="InterPro"/>
</dbReference>
<dbReference type="PANTHER" id="PTHR34861">
    <property type="match status" value="1"/>
</dbReference>
<sequence length="322" mass="35031">MSPRREYSEADVLAMAERYRTWGKWGPGDERGATNYITPDKVRAAAGLVRTGQVFALGTPFDRAGPNRGRPGSSRINPQHVMYKHGGDMLADWENARHGMRSTDDGVYLPLQAATQWDAFCHVFFDGRTYNGHGPESVTSEGAAHNSITEVRETTTGRGVLLDFPRCYGVDWLEPEQAIQDDDIAACAERQGVEIGEGDIVLVRTGHMKRRRREEFWGDYAAGPAPGLGLSACDYLLPRHVAGVASDTWGLEVVPCESSPHVRFGVHVVLLVNAGVLIGEIWDLDALADACAADGVYEFFLSAPPLRITGAVGSPLNPIAVK</sequence>